<evidence type="ECO:0000256" key="6">
    <source>
        <dbReference type="ARBA" id="ARBA00012947"/>
    </source>
</evidence>
<dbReference type="EC" id="4.1.1.112" evidence="6"/>
<keyword evidence="13" id="KW-0460">Magnesium</keyword>
<comment type="subunit">
    <text evidence="4">Homotrimer.</text>
</comment>
<dbReference type="InterPro" id="IPR036704">
    <property type="entry name" value="RraA/RraA-like_sf"/>
</dbReference>
<reference evidence="14 15" key="1">
    <citation type="submission" date="2015-12" db="EMBL/GenBank/DDBJ databases">
        <authorList>
            <person name="Shamseldin A."/>
            <person name="Moawad H."/>
            <person name="Abd El-Rahim W.M."/>
            <person name="Sadowsky M.J."/>
        </authorList>
    </citation>
    <scope>NUCLEOTIDE SEQUENCE [LARGE SCALE GENOMIC DNA]</scope>
    <source>
        <strain evidence="14 15">Ar51</strain>
    </source>
</reference>
<accession>A0A0U3QR76</accession>
<comment type="catalytic activity">
    <reaction evidence="1">
        <text>4-hydroxy-4-methyl-2-oxoglutarate = 2 pyruvate</text>
        <dbReference type="Rhea" id="RHEA:22748"/>
        <dbReference type="ChEBI" id="CHEBI:15361"/>
        <dbReference type="ChEBI" id="CHEBI:58276"/>
        <dbReference type="EC" id="4.1.3.17"/>
    </reaction>
</comment>
<evidence type="ECO:0000256" key="9">
    <source>
        <dbReference type="ARBA" id="ARBA00029596"/>
    </source>
</evidence>
<dbReference type="PANTHER" id="PTHR33254">
    <property type="entry name" value="4-HYDROXY-4-METHYL-2-OXOGLUTARATE ALDOLASE 3-RELATED"/>
    <property type="match status" value="1"/>
</dbReference>
<comment type="function">
    <text evidence="8">Catalyzes the aldol cleavage of 4-hydroxy-4-methyl-2-oxoglutarate (HMG) into 2 molecules of pyruvate. Also contains a secondary oxaloacetate (OAA) decarboxylase activity due to the common pyruvate enolate transition state formed following C-C bond cleavage in the retro-aldol and decarboxylation reactions.</text>
</comment>
<dbReference type="SUPFAM" id="SSF89562">
    <property type="entry name" value="RraA-like"/>
    <property type="match status" value="1"/>
</dbReference>
<comment type="similarity">
    <text evidence="3">Belongs to the class II aldolase/RraA-like family.</text>
</comment>
<evidence type="ECO:0000256" key="3">
    <source>
        <dbReference type="ARBA" id="ARBA00008621"/>
    </source>
</evidence>
<evidence type="ECO:0000256" key="10">
    <source>
        <dbReference type="ARBA" id="ARBA00030169"/>
    </source>
</evidence>
<dbReference type="Proteomes" id="UP000065151">
    <property type="component" value="Chromosome"/>
</dbReference>
<gene>
    <name evidence="14" type="ORF">AU252_13825</name>
</gene>
<evidence type="ECO:0000256" key="1">
    <source>
        <dbReference type="ARBA" id="ARBA00001342"/>
    </source>
</evidence>
<dbReference type="Pfam" id="PF03737">
    <property type="entry name" value="RraA-like"/>
    <property type="match status" value="1"/>
</dbReference>
<evidence type="ECO:0000256" key="2">
    <source>
        <dbReference type="ARBA" id="ARBA00001968"/>
    </source>
</evidence>
<keyword evidence="14" id="KW-0489">Methyltransferase</keyword>
<dbReference type="GO" id="GO:0008948">
    <property type="term" value="F:oxaloacetate decarboxylase activity"/>
    <property type="evidence" value="ECO:0007669"/>
    <property type="project" value="UniProtKB-EC"/>
</dbReference>
<evidence type="ECO:0000256" key="11">
    <source>
        <dbReference type="ARBA" id="ARBA00032305"/>
    </source>
</evidence>
<evidence type="ECO:0000256" key="12">
    <source>
        <dbReference type="ARBA" id="ARBA00047973"/>
    </source>
</evidence>
<evidence type="ECO:0000256" key="4">
    <source>
        <dbReference type="ARBA" id="ARBA00011233"/>
    </source>
</evidence>
<evidence type="ECO:0000256" key="13">
    <source>
        <dbReference type="PIRSR" id="PIRSR605493-1"/>
    </source>
</evidence>
<dbReference type="RefSeq" id="WP_058931223.1">
    <property type="nucleotide sequence ID" value="NZ_CP013747.1"/>
</dbReference>
<protein>
    <recommendedName>
        <fullName evidence="7">Putative 4-hydroxy-4-methyl-2-oxoglutarate aldolase</fullName>
        <ecNumber evidence="6">4.1.1.112</ecNumber>
        <ecNumber evidence="5">4.1.3.17</ecNumber>
    </recommendedName>
    <alternativeName>
        <fullName evidence="11">Oxaloacetate decarboxylase</fullName>
    </alternativeName>
    <alternativeName>
        <fullName evidence="9">Regulator of ribonuclease activity homolog</fullName>
    </alternativeName>
    <alternativeName>
        <fullName evidence="10">RraA-like protein</fullName>
    </alternativeName>
</protein>
<dbReference type="EMBL" id="CP013747">
    <property type="protein sequence ID" value="ALV42101.1"/>
    <property type="molecule type" value="Genomic_DNA"/>
</dbReference>
<organism evidence="14">
    <name type="scientific">Pseudarthrobacter sulfonivorans</name>
    <dbReference type="NCBI Taxonomy" id="121292"/>
    <lineage>
        <taxon>Bacteria</taxon>
        <taxon>Bacillati</taxon>
        <taxon>Actinomycetota</taxon>
        <taxon>Actinomycetes</taxon>
        <taxon>Micrococcales</taxon>
        <taxon>Micrococcaceae</taxon>
        <taxon>Pseudarthrobacter</taxon>
    </lineage>
</organism>
<dbReference type="GO" id="GO:0008168">
    <property type="term" value="F:methyltransferase activity"/>
    <property type="evidence" value="ECO:0007669"/>
    <property type="project" value="UniProtKB-KW"/>
</dbReference>
<evidence type="ECO:0000256" key="5">
    <source>
        <dbReference type="ARBA" id="ARBA00012213"/>
    </source>
</evidence>
<comment type="cofactor">
    <cofactor evidence="13">
        <name>Mg(2+)</name>
        <dbReference type="ChEBI" id="CHEBI:18420"/>
    </cofactor>
</comment>
<dbReference type="CDD" id="cd16841">
    <property type="entry name" value="RraA_family"/>
    <property type="match status" value="1"/>
</dbReference>
<comment type="cofactor">
    <cofactor evidence="2">
        <name>a divalent metal cation</name>
        <dbReference type="ChEBI" id="CHEBI:60240"/>
    </cofactor>
</comment>
<dbReference type="GO" id="GO:0047443">
    <property type="term" value="F:4-hydroxy-4-methyl-2-oxoglutarate aldolase activity"/>
    <property type="evidence" value="ECO:0007669"/>
    <property type="project" value="UniProtKB-EC"/>
</dbReference>
<dbReference type="STRING" id="121292.AU252_13825"/>
<feature type="binding site" evidence="13">
    <location>
        <position position="116"/>
    </location>
    <ligand>
        <name>Mg(2+)</name>
        <dbReference type="ChEBI" id="CHEBI:18420"/>
    </ligand>
</feature>
<name>A0A0U3QR76_9MICC</name>
<keyword evidence="13" id="KW-0479">Metal-binding</keyword>
<comment type="catalytic activity">
    <reaction evidence="12">
        <text>oxaloacetate + H(+) = pyruvate + CO2</text>
        <dbReference type="Rhea" id="RHEA:15641"/>
        <dbReference type="ChEBI" id="CHEBI:15361"/>
        <dbReference type="ChEBI" id="CHEBI:15378"/>
        <dbReference type="ChEBI" id="CHEBI:16452"/>
        <dbReference type="ChEBI" id="CHEBI:16526"/>
        <dbReference type="EC" id="4.1.1.112"/>
    </reaction>
</comment>
<dbReference type="GO" id="GO:0046872">
    <property type="term" value="F:metal ion binding"/>
    <property type="evidence" value="ECO:0007669"/>
    <property type="project" value="UniProtKB-KW"/>
</dbReference>
<proteinExistence type="inferred from homology"/>
<dbReference type="AlphaFoldDB" id="A0A0U3QR76"/>
<dbReference type="Gene3D" id="3.50.30.40">
    <property type="entry name" value="Ribonuclease E inhibitor RraA/RraA-like"/>
    <property type="match status" value="1"/>
</dbReference>
<dbReference type="InterPro" id="IPR005493">
    <property type="entry name" value="RraA/RraA-like"/>
</dbReference>
<dbReference type="GO" id="GO:0032259">
    <property type="term" value="P:methylation"/>
    <property type="evidence" value="ECO:0007669"/>
    <property type="project" value="UniProtKB-KW"/>
</dbReference>
<evidence type="ECO:0000313" key="15">
    <source>
        <dbReference type="Proteomes" id="UP000065151"/>
    </source>
</evidence>
<evidence type="ECO:0000313" key="14">
    <source>
        <dbReference type="EMBL" id="ALV42101.1"/>
    </source>
</evidence>
<sequence length="215" mass="22142">MNGTVRLTQALDAELVSRLQSVSFPTIGHFLEEGFLDSGIRSMLRNVHLVGRAVTVRVASADAFATNRALALLEPGDVLVIETGHDTTHAPVGAVTACAAQCAGAAGIVVDGVVTDIVELRGAGLPVFARGTSVLTAKRKLDANSAVNVPVLCGGVMVNPGDVVMADDNGVLVLSPEEAAAIVDLALSTDRAEPDILRRLRSGEAIDTVLPGGME</sequence>
<evidence type="ECO:0000256" key="8">
    <source>
        <dbReference type="ARBA" id="ARBA00025046"/>
    </source>
</evidence>
<evidence type="ECO:0000256" key="7">
    <source>
        <dbReference type="ARBA" id="ARBA00016549"/>
    </source>
</evidence>
<keyword evidence="14" id="KW-0808">Transferase</keyword>
<dbReference type="PANTHER" id="PTHR33254:SF4">
    <property type="entry name" value="4-HYDROXY-4-METHYL-2-OXOGLUTARATE ALDOLASE 3-RELATED"/>
    <property type="match status" value="1"/>
</dbReference>
<dbReference type="KEGG" id="psul:AU252_13825"/>
<dbReference type="EC" id="4.1.3.17" evidence="5"/>